<accession>A0A0E9V0N7</accession>
<dbReference type="AlphaFoldDB" id="A0A0E9V0N7"/>
<evidence type="ECO:0000313" key="1">
    <source>
        <dbReference type="EMBL" id="JAH71561.1"/>
    </source>
</evidence>
<sequence>MRSFIYANWGKSVNIIKHKQLIRNQRKQN</sequence>
<proteinExistence type="predicted"/>
<organism evidence="1">
    <name type="scientific">Anguilla anguilla</name>
    <name type="common">European freshwater eel</name>
    <name type="synonym">Muraena anguilla</name>
    <dbReference type="NCBI Taxonomy" id="7936"/>
    <lineage>
        <taxon>Eukaryota</taxon>
        <taxon>Metazoa</taxon>
        <taxon>Chordata</taxon>
        <taxon>Craniata</taxon>
        <taxon>Vertebrata</taxon>
        <taxon>Euteleostomi</taxon>
        <taxon>Actinopterygii</taxon>
        <taxon>Neopterygii</taxon>
        <taxon>Teleostei</taxon>
        <taxon>Anguilliformes</taxon>
        <taxon>Anguillidae</taxon>
        <taxon>Anguilla</taxon>
    </lineage>
</organism>
<reference evidence="1" key="1">
    <citation type="submission" date="2014-11" db="EMBL/GenBank/DDBJ databases">
        <authorList>
            <person name="Amaro Gonzalez C."/>
        </authorList>
    </citation>
    <scope>NUCLEOTIDE SEQUENCE</scope>
</reference>
<dbReference type="EMBL" id="GBXM01037016">
    <property type="protein sequence ID" value="JAH71561.1"/>
    <property type="molecule type" value="Transcribed_RNA"/>
</dbReference>
<reference evidence="1" key="2">
    <citation type="journal article" date="2015" name="Fish Shellfish Immunol.">
        <title>Early steps in the European eel (Anguilla anguilla)-Vibrio vulnificus interaction in the gills: Role of the RtxA13 toxin.</title>
        <authorList>
            <person name="Callol A."/>
            <person name="Pajuelo D."/>
            <person name="Ebbesson L."/>
            <person name="Teles M."/>
            <person name="MacKenzie S."/>
            <person name="Amaro C."/>
        </authorList>
    </citation>
    <scope>NUCLEOTIDE SEQUENCE</scope>
</reference>
<name>A0A0E9V0N7_ANGAN</name>
<protein>
    <submittedName>
        <fullName evidence="1">Uncharacterized protein</fullName>
    </submittedName>
</protein>